<keyword evidence="3" id="KW-1185">Reference proteome</keyword>
<dbReference type="InterPro" id="IPR011009">
    <property type="entry name" value="Kinase-like_dom_sf"/>
</dbReference>
<accession>A0A4V1M3K9</accession>
<gene>
    <name evidence="2" type="ORF">M231_05517</name>
</gene>
<reference evidence="2 3" key="1">
    <citation type="submission" date="2016-06" db="EMBL/GenBank/DDBJ databases">
        <title>Evolution of pathogenesis and genome organization in the Tremellales.</title>
        <authorList>
            <person name="Cuomo C."/>
            <person name="Litvintseva A."/>
            <person name="Heitman J."/>
            <person name="Chen Y."/>
            <person name="Sun S."/>
            <person name="Springer D."/>
            <person name="Dromer F."/>
            <person name="Young S."/>
            <person name="Zeng Q."/>
            <person name="Chapman S."/>
            <person name="Gujja S."/>
            <person name="Saif S."/>
            <person name="Birren B."/>
        </authorList>
    </citation>
    <scope>NUCLEOTIDE SEQUENCE [LARGE SCALE GENOMIC DNA]</scope>
    <source>
        <strain evidence="2 3">ATCC 28783</strain>
    </source>
</reference>
<evidence type="ECO:0000256" key="1">
    <source>
        <dbReference type="SAM" id="MobiDB-lite"/>
    </source>
</evidence>
<dbReference type="Proteomes" id="UP000289152">
    <property type="component" value="Unassembled WGS sequence"/>
</dbReference>
<feature type="region of interest" description="Disordered" evidence="1">
    <location>
        <begin position="1"/>
        <end position="22"/>
    </location>
</feature>
<organism evidence="2 3">
    <name type="scientific">Tremella mesenterica</name>
    <name type="common">Jelly fungus</name>
    <dbReference type="NCBI Taxonomy" id="5217"/>
    <lineage>
        <taxon>Eukaryota</taxon>
        <taxon>Fungi</taxon>
        <taxon>Dikarya</taxon>
        <taxon>Basidiomycota</taxon>
        <taxon>Agaricomycotina</taxon>
        <taxon>Tremellomycetes</taxon>
        <taxon>Tremellales</taxon>
        <taxon>Tremellaceae</taxon>
        <taxon>Tremella</taxon>
    </lineage>
</organism>
<dbReference type="SUPFAM" id="SSF56112">
    <property type="entry name" value="Protein kinase-like (PK-like)"/>
    <property type="match status" value="1"/>
</dbReference>
<evidence type="ECO:0000313" key="3">
    <source>
        <dbReference type="Proteomes" id="UP000289152"/>
    </source>
</evidence>
<dbReference type="OrthoDB" id="2523749at2759"/>
<dbReference type="EMBL" id="SDIL01000074">
    <property type="protein sequence ID" value="RXK37227.1"/>
    <property type="molecule type" value="Genomic_DNA"/>
</dbReference>
<dbReference type="AlphaFoldDB" id="A0A4V1M3K9"/>
<evidence type="ECO:0008006" key="4">
    <source>
        <dbReference type="Google" id="ProtNLM"/>
    </source>
</evidence>
<proteinExistence type="predicted"/>
<dbReference type="VEuPathDB" id="FungiDB:TREMEDRAFT_64027"/>
<comment type="caution">
    <text evidence="2">The sequence shown here is derived from an EMBL/GenBank/DDBJ whole genome shotgun (WGS) entry which is preliminary data.</text>
</comment>
<dbReference type="InParanoid" id="A0A4V1M3K9"/>
<evidence type="ECO:0000313" key="2">
    <source>
        <dbReference type="EMBL" id="RXK37227.1"/>
    </source>
</evidence>
<protein>
    <recommendedName>
        <fullName evidence="4">Protein kinase domain-containing protein</fullName>
    </recommendedName>
</protein>
<sequence>MITQSKADADNGITGLPTIPVPTESTTQFPSIIEQLVNFRDPHFKIDDITNQCLWIDVETSGSLIQANPRFPRTFVHSNNFIDHILPQSLRRVCHELEQVPDALGKFAFQMNSQVKQVKRVDGSQLYRDGDLETHLRQVYLRLFPSLSFHSDLEDALLKMNPKIAQRQWKTTTQRFVDNEYSRLIFRDDCLNTPVNRAIIELRSEKTAPSVVFKAIVRAARTGAVKVDENGRAIVTRRVFRKILGVKKVDSVQRLLTHMWCQMLHNRVRVALITSHESTLVMYIDNGRIEVSDIIRLNGATIASPCRALQPLCFAICSAEQDTIILPSQLLSDAATKTEVESMSVNWACYPKGNLPPAPGQSSNSAIPWWYGTYQNYIGREAPTRTLSFSSLLTARSSPSSHTHWDFPLCSVQDEASVQQLGPPSLFVCLSTEYTFEKVREEEYWHSLLRARRWPALFHGPVSLTVLQADTLPLLRHDDANRKASRRKNGLNIKAKTFIPGKHVRDRPVVFQPQVVNLENVVSVGAVWDVFRLTPANVSFPFPFPLVGKVITIECFEKEIDPESDYDDWRRGGLSQDQVRQKVKHEYRTLMDIGRHNPPIAPQILGLWGSLQREYQVWMLIMEDAGESVEGKMSDGDAAEVFTLYDRLHSLGYLHGDVARRHIRRHGESMSEPSAIRLIDFDRALLRSEMSDEEWTEATKAEIELVKDMIRHG</sequence>
<name>A0A4V1M3K9_TREME</name>